<organism evidence="1 2">
    <name type="scientific">Pectobacterium parmentieri</name>
    <dbReference type="NCBI Taxonomy" id="1905730"/>
    <lineage>
        <taxon>Bacteria</taxon>
        <taxon>Pseudomonadati</taxon>
        <taxon>Pseudomonadota</taxon>
        <taxon>Gammaproteobacteria</taxon>
        <taxon>Enterobacterales</taxon>
        <taxon>Pectobacteriaceae</taxon>
        <taxon>Pectobacterium</taxon>
    </lineage>
</organism>
<dbReference type="InterPro" id="IPR012477">
    <property type="entry name" value="Glyco_transf_52"/>
</dbReference>
<dbReference type="KEGG" id="pec:W5S_3013"/>
<evidence type="ECO:0000313" key="1">
    <source>
        <dbReference type="EMBL" id="AFI91096.1"/>
    </source>
</evidence>
<dbReference type="EMBL" id="CP003415">
    <property type="protein sequence ID" value="AFI91096.1"/>
    <property type="molecule type" value="Genomic_DNA"/>
</dbReference>
<dbReference type="PATRIC" id="fig|1166016.3.peg.3063"/>
<dbReference type="HOGENOM" id="CLU_076077_0_0_6"/>
<sequence length="328" mass="39330">MEGIDNVFVCITPLQMMIAENIIKKEKLSPKNNILIILYYEKNEKQKYYYKKIRSLFYNSFEFNINFNGSRLMQIKHHYLVNKLISNHLNSFKGYDIYFASINDKTIQQICSKVKINNLLTFDDGTANISKRSIYYENGETLKARALNFIFFIKMNQNKIKKNIRYHYTIYPELANIVDNTKLIELDIWHAIPDQCMHLDGREVRKIFLGQPFEELELDKKNIIETINELGIKYYFPHPREKYKYKDIIYIDSPLIFEDYIYHEIEKGHNVFYEIYSVNSTVMMNISSLSHTNRVRFYYLYNDNLKKRFHDIYNVFDDLDISAIKLSS</sequence>
<dbReference type="STRING" id="1905730.W5S_3013"/>
<accession>A0A0H3I789</accession>
<dbReference type="AlphaFoldDB" id="A0A0H3I789"/>
<protein>
    <submittedName>
        <fullName evidence="1">UDP-glucose:glucosyl LPS a1,2-glucosyltransferase</fullName>
    </submittedName>
</protein>
<proteinExistence type="predicted"/>
<dbReference type="eggNOG" id="ENOG502ZAT3">
    <property type="taxonomic scope" value="Bacteria"/>
</dbReference>
<dbReference type="Gene3D" id="3.30.370.20">
    <property type="match status" value="1"/>
</dbReference>
<name>A0A0H3I789_PECPM</name>
<reference evidence="1 2" key="1">
    <citation type="journal article" date="2012" name="J. Bacteriol.">
        <title>Genome sequence of Pectobacterium sp. strain SCC3193.</title>
        <authorList>
            <person name="Koskinen J.P."/>
            <person name="Laine P."/>
            <person name="Niemi O."/>
            <person name="Nykyri J."/>
            <person name="Harjunpaa H."/>
            <person name="Auvinen P."/>
            <person name="Paulin L."/>
            <person name="Pirhonen M."/>
            <person name="Palva T."/>
            <person name="Holm L."/>
        </authorList>
    </citation>
    <scope>NUCLEOTIDE SEQUENCE [LARGE SCALE GENOMIC DNA]</scope>
    <source>
        <strain evidence="1 2">SCC3193</strain>
    </source>
</reference>
<dbReference type="Proteomes" id="UP000008044">
    <property type="component" value="Chromosome"/>
</dbReference>
<dbReference type="OMA" id="CCTPLQV"/>
<gene>
    <name evidence="1" type="ordered locus">W5S_3013</name>
</gene>
<dbReference type="RefSeq" id="WP_014700630.1">
    <property type="nucleotide sequence ID" value="NC_017845.1"/>
</dbReference>
<dbReference type="Pfam" id="PF07922">
    <property type="entry name" value="Glyco_transf_52"/>
    <property type="match status" value="1"/>
</dbReference>
<evidence type="ECO:0000313" key="2">
    <source>
        <dbReference type="Proteomes" id="UP000008044"/>
    </source>
</evidence>